<gene>
    <name evidence="1" type="ORF">DESPIG_00815</name>
</gene>
<comment type="caution">
    <text evidence="1">The sequence shown here is derived from an EMBL/GenBank/DDBJ whole genome shotgun (WGS) entry which is preliminary data.</text>
</comment>
<dbReference type="RefSeq" id="WP_006004992.1">
    <property type="nucleotide sequence ID" value="NZ_DS996354.1"/>
</dbReference>
<reference evidence="1 2" key="1">
    <citation type="submission" date="2008-10" db="EMBL/GenBank/DDBJ databases">
        <title>Draft genome sequence of Desulvovibrio piger (ATCC 29098).</title>
        <authorList>
            <person name="Sudarsanam P."/>
            <person name="Ley R."/>
            <person name="Guruge J."/>
            <person name="Turnbaugh P.J."/>
            <person name="Mahowald M."/>
            <person name="Liep D."/>
            <person name="Gordon J."/>
        </authorList>
    </citation>
    <scope>NUCLEOTIDE SEQUENCE [LARGE SCALE GENOMIC DNA]</scope>
    <source>
        <strain evidence="1 2">ATCC 29098</strain>
    </source>
</reference>
<dbReference type="EMBL" id="ABXU01000025">
    <property type="protein sequence ID" value="EEB34325.1"/>
    <property type="molecule type" value="Genomic_DNA"/>
</dbReference>
<dbReference type="Proteomes" id="UP000003676">
    <property type="component" value="Unassembled WGS sequence"/>
</dbReference>
<accession>B6WRX2</accession>
<feature type="non-terminal residue" evidence="1">
    <location>
        <position position="1"/>
    </location>
</feature>
<proteinExistence type="predicted"/>
<name>B6WRX2_9BACT</name>
<dbReference type="HOGENOM" id="CLU_2488535_0_0_7"/>
<protein>
    <submittedName>
        <fullName evidence="1">Uncharacterized protein</fullName>
    </submittedName>
</protein>
<organism evidence="1 2">
    <name type="scientific">Desulfovibrio piger ATCC 29098</name>
    <dbReference type="NCBI Taxonomy" id="411464"/>
    <lineage>
        <taxon>Bacteria</taxon>
        <taxon>Pseudomonadati</taxon>
        <taxon>Thermodesulfobacteriota</taxon>
        <taxon>Desulfovibrionia</taxon>
        <taxon>Desulfovibrionales</taxon>
        <taxon>Desulfovibrionaceae</taxon>
        <taxon>Desulfovibrio</taxon>
    </lineage>
</organism>
<reference evidence="1 2" key="2">
    <citation type="submission" date="2008-10" db="EMBL/GenBank/DDBJ databases">
        <authorList>
            <person name="Fulton L."/>
            <person name="Clifton S."/>
            <person name="Fulton B."/>
            <person name="Xu J."/>
            <person name="Minx P."/>
            <person name="Pepin K.H."/>
            <person name="Johnson M."/>
            <person name="Bhonagiri V."/>
            <person name="Nash W.E."/>
            <person name="Mardis E.R."/>
            <person name="Wilson R.K."/>
        </authorList>
    </citation>
    <scope>NUCLEOTIDE SEQUENCE [LARGE SCALE GENOMIC DNA]</scope>
    <source>
        <strain evidence="1 2">ATCC 29098</strain>
    </source>
</reference>
<sequence length="86" mass="9704">PFVKADNIFKQPIIKTKKILLKPHHSSAFMTLIQAGCCPDNSLPGHHRIRVHKNILHFFLVGGIRLLPLGGHRLRRKVKATFSPPP</sequence>
<evidence type="ECO:0000313" key="1">
    <source>
        <dbReference type="EMBL" id="EEB34325.1"/>
    </source>
</evidence>
<evidence type="ECO:0000313" key="2">
    <source>
        <dbReference type="Proteomes" id="UP000003676"/>
    </source>
</evidence>
<dbReference type="AlphaFoldDB" id="B6WRX2"/>